<feature type="chain" id="PRO_5046958741" evidence="2">
    <location>
        <begin position="18"/>
        <end position="193"/>
    </location>
</feature>
<feature type="domain" description="DUF2020" evidence="3">
    <location>
        <begin position="54"/>
        <end position="193"/>
    </location>
</feature>
<proteinExistence type="predicted"/>
<dbReference type="Gene3D" id="3.40.1000.10">
    <property type="entry name" value="Mog1/PsbP, alpha/beta/alpha sandwich"/>
    <property type="match status" value="1"/>
</dbReference>
<dbReference type="Proteomes" id="UP001164965">
    <property type="component" value="Chromosome"/>
</dbReference>
<sequence length="193" mass="18768">MRTAPAAALAATAVLLAGCSGGGQPAAAVTTSPVTTTAPRPSTEPSTAAPAPAPAAALPAVPTAQTAGNCPYLSADDVSAFNGEKVYGVKLDPTQDPPACFFARGDGSPQLSVWVYAAPSAELATAAVDRAAPVATTNPADQPAGWTGGSSGGPGGAVYAVAKGAVAVVVTSNQEQSVKARRVTEQVISALGL</sequence>
<dbReference type="PROSITE" id="PS51257">
    <property type="entry name" value="PROKAR_LIPOPROTEIN"/>
    <property type="match status" value="1"/>
</dbReference>
<dbReference type="RefSeq" id="WP_265382779.1">
    <property type="nucleotide sequence ID" value="NZ_CP110615.1"/>
</dbReference>
<name>A0ABY6NZ49_9NOCA</name>
<gene>
    <name evidence="4" type="ORF">RHODO2019_16390</name>
</gene>
<feature type="region of interest" description="Disordered" evidence="1">
    <location>
        <begin position="25"/>
        <end position="57"/>
    </location>
</feature>
<evidence type="ECO:0000256" key="1">
    <source>
        <dbReference type="SAM" id="MobiDB-lite"/>
    </source>
</evidence>
<feature type="signal peptide" evidence="2">
    <location>
        <begin position="1"/>
        <end position="17"/>
    </location>
</feature>
<dbReference type="InterPro" id="IPR018567">
    <property type="entry name" value="DUF2020"/>
</dbReference>
<evidence type="ECO:0000313" key="5">
    <source>
        <dbReference type="Proteomes" id="UP001164965"/>
    </source>
</evidence>
<organism evidence="4 5">
    <name type="scientific">Rhodococcus antarcticus</name>
    <dbReference type="NCBI Taxonomy" id="2987751"/>
    <lineage>
        <taxon>Bacteria</taxon>
        <taxon>Bacillati</taxon>
        <taxon>Actinomycetota</taxon>
        <taxon>Actinomycetes</taxon>
        <taxon>Mycobacteriales</taxon>
        <taxon>Nocardiaceae</taxon>
        <taxon>Rhodococcus</taxon>
    </lineage>
</organism>
<evidence type="ECO:0000313" key="4">
    <source>
        <dbReference type="EMBL" id="UZJ24672.1"/>
    </source>
</evidence>
<dbReference type="EMBL" id="CP110615">
    <property type="protein sequence ID" value="UZJ24672.1"/>
    <property type="molecule type" value="Genomic_DNA"/>
</dbReference>
<dbReference type="Pfam" id="PF09449">
    <property type="entry name" value="DUF2020"/>
    <property type="match status" value="1"/>
</dbReference>
<protein>
    <submittedName>
        <fullName evidence="4">DUF2020 domain-containing protein</fullName>
    </submittedName>
</protein>
<keyword evidence="2" id="KW-0732">Signal</keyword>
<evidence type="ECO:0000256" key="2">
    <source>
        <dbReference type="SAM" id="SignalP"/>
    </source>
</evidence>
<evidence type="ECO:0000259" key="3">
    <source>
        <dbReference type="Pfam" id="PF09449"/>
    </source>
</evidence>
<dbReference type="SUPFAM" id="SSF55724">
    <property type="entry name" value="Mog1p/PsbP-like"/>
    <property type="match status" value="1"/>
</dbReference>
<reference evidence="4" key="1">
    <citation type="submission" date="2022-10" db="EMBL/GenBank/DDBJ databases">
        <title>Rhodococcus sp.75.</title>
        <authorList>
            <person name="Sun M."/>
        </authorList>
    </citation>
    <scope>NUCLEOTIDE SEQUENCE</scope>
    <source>
        <strain evidence="4">75</strain>
    </source>
</reference>
<dbReference type="InterPro" id="IPR016123">
    <property type="entry name" value="Mog1/PsbP_a/b/a-sand"/>
</dbReference>
<accession>A0ABY6NZ49</accession>
<keyword evidence="5" id="KW-1185">Reference proteome</keyword>